<evidence type="ECO:0000313" key="2">
    <source>
        <dbReference type="EMBL" id="GBP89025.1"/>
    </source>
</evidence>
<evidence type="ECO:0000313" key="3">
    <source>
        <dbReference type="Proteomes" id="UP000299102"/>
    </source>
</evidence>
<dbReference type="EMBL" id="BGZK01001971">
    <property type="protein sequence ID" value="GBP89025.1"/>
    <property type="molecule type" value="Genomic_DNA"/>
</dbReference>
<comment type="caution">
    <text evidence="2">The sequence shown here is derived from an EMBL/GenBank/DDBJ whole genome shotgun (WGS) entry which is preliminary data.</text>
</comment>
<keyword evidence="3" id="KW-1185">Reference proteome</keyword>
<feature type="non-terminal residue" evidence="2">
    <location>
        <position position="96"/>
    </location>
</feature>
<dbReference type="Proteomes" id="UP000299102">
    <property type="component" value="Unassembled WGS sequence"/>
</dbReference>
<reference evidence="2 3" key="1">
    <citation type="journal article" date="2019" name="Commun. Biol.">
        <title>The bagworm genome reveals a unique fibroin gene that provides high tensile strength.</title>
        <authorList>
            <person name="Kono N."/>
            <person name="Nakamura H."/>
            <person name="Ohtoshi R."/>
            <person name="Tomita M."/>
            <person name="Numata K."/>
            <person name="Arakawa K."/>
        </authorList>
    </citation>
    <scope>NUCLEOTIDE SEQUENCE [LARGE SCALE GENOMIC DNA]</scope>
</reference>
<protein>
    <submittedName>
        <fullName evidence="2">Uncharacterized protein</fullName>
    </submittedName>
</protein>
<accession>A0A4C1ZR14</accession>
<gene>
    <name evidence="2" type="ORF">EVAR_36620_1</name>
</gene>
<sequence>MSQKRRSVDARAPPGQRGPSRKYRPNAFRAVSLIAPRWGAILETTATEVNEVIGRWAVQAPPPLAPAACARRLRQVVDRAVGALRHARSPLMRWLT</sequence>
<name>A0A4C1ZR14_EUMVA</name>
<evidence type="ECO:0000256" key="1">
    <source>
        <dbReference type="SAM" id="MobiDB-lite"/>
    </source>
</evidence>
<proteinExistence type="predicted"/>
<organism evidence="2 3">
    <name type="scientific">Eumeta variegata</name>
    <name type="common">Bagworm moth</name>
    <name type="synonym">Eumeta japonica</name>
    <dbReference type="NCBI Taxonomy" id="151549"/>
    <lineage>
        <taxon>Eukaryota</taxon>
        <taxon>Metazoa</taxon>
        <taxon>Ecdysozoa</taxon>
        <taxon>Arthropoda</taxon>
        <taxon>Hexapoda</taxon>
        <taxon>Insecta</taxon>
        <taxon>Pterygota</taxon>
        <taxon>Neoptera</taxon>
        <taxon>Endopterygota</taxon>
        <taxon>Lepidoptera</taxon>
        <taxon>Glossata</taxon>
        <taxon>Ditrysia</taxon>
        <taxon>Tineoidea</taxon>
        <taxon>Psychidae</taxon>
        <taxon>Oiketicinae</taxon>
        <taxon>Eumeta</taxon>
    </lineage>
</organism>
<feature type="region of interest" description="Disordered" evidence="1">
    <location>
        <begin position="1"/>
        <end position="24"/>
    </location>
</feature>
<dbReference type="AlphaFoldDB" id="A0A4C1ZR14"/>